<comment type="caution">
    <text evidence="1">The sequence shown here is derived from an EMBL/GenBank/DDBJ whole genome shotgun (WGS) entry which is preliminary data.</text>
</comment>
<dbReference type="Proteomes" id="UP001500957">
    <property type="component" value="Unassembled WGS sequence"/>
</dbReference>
<evidence type="ECO:0000313" key="2">
    <source>
        <dbReference type="Proteomes" id="UP001500957"/>
    </source>
</evidence>
<dbReference type="PANTHER" id="PTHR12526:SF600">
    <property type="entry name" value="GLYCOSYL TRANSFERASE GROUP 1"/>
    <property type="match status" value="1"/>
</dbReference>
<dbReference type="EMBL" id="BAAAHE010000016">
    <property type="protein sequence ID" value="GAA0619659.1"/>
    <property type="molecule type" value="Genomic_DNA"/>
</dbReference>
<evidence type="ECO:0000313" key="1">
    <source>
        <dbReference type="EMBL" id="GAA0619659.1"/>
    </source>
</evidence>
<keyword evidence="2" id="KW-1185">Reference proteome</keyword>
<gene>
    <name evidence="1" type="ORF">GCM10009547_22720</name>
</gene>
<dbReference type="RefSeq" id="WP_344604732.1">
    <property type="nucleotide sequence ID" value="NZ_BAAAHE010000016.1"/>
</dbReference>
<dbReference type="PANTHER" id="PTHR12526">
    <property type="entry name" value="GLYCOSYLTRANSFERASE"/>
    <property type="match status" value="1"/>
</dbReference>
<sequence length="362" mass="38761">MRVLVMTVVHHPEDARILHREIASLTAAGHAVVYAAPFSARDVSPRDGLEGVDLPRSAGRNRLGAVKAARAAYRRLRDEVDITVLHDPELLLAVAGAHRGRPVVWDVHEDTAAALGMKAWLPRPARVPLAGAVRLAESVAERSVHLMLAEHGYVDRFRRPHPVVPNQTLVPAQVPPPGADRAVYLGAITLERGAAEMVAVARRLAPEGVRVELIGGADAAATPLLEQAVADGVLDWAGFQPNDAALARLPGALAGLSLLTDQPNYRHSMPTKVIEYMAHGLPVVTTPNPPAADLVTRHECGTVVGWDDPAAAAAAVLRLRDDAERRLAYGRRGHEAALAEHDWRTAGETFVAQLEAWARAGS</sequence>
<dbReference type="SUPFAM" id="SSF53756">
    <property type="entry name" value="UDP-Glycosyltransferase/glycogen phosphorylase"/>
    <property type="match status" value="1"/>
</dbReference>
<organism evidence="1 2">
    <name type="scientific">Sporichthya brevicatena</name>
    <dbReference type="NCBI Taxonomy" id="171442"/>
    <lineage>
        <taxon>Bacteria</taxon>
        <taxon>Bacillati</taxon>
        <taxon>Actinomycetota</taxon>
        <taxon>Actinomycetes</taxon>
        <taxon>Sporichthyales</taxon>
        <taxon>Sporichthyaceae</taxon>
        <taxon>Sporichthya</taxon>
    </lineage>
</organism>
<name>A0ABP3S136_9ACTN</name>
<protein>
    <submittedName>
        <fullName evidence="1">Glycosyltransferase family 4 protein</fullName>
    </submittedName>
</protein>
<accession>A0ABP3S136</accession>
<reference evidence="2" key="1">
    <citation type="journal article" date="2019" name="Int. J. Syst. Evol. Microbiol.">
        <title>The Global Catalogue of Microorganisms (GCM) 10K type strain sequencing project: providing services to taxonomists for standard genome sequencing and annotation.</title>
        <authorList>
            <consortium name="The Broad Institute Genomics Platform"/>
            <consortium name="The Broad Institute Genome Sequencing Center for Infectious Disease"/>
            <person name="Wu L."/>
            <person name="Ma J."/>
        </authorList>
    </citation>
    <scope>NUCLEOTIDE SEQUENCE [LARGE SCALE GENOMIC DNA]</scope>
    <source>
        <strain evidence="2">JCM 10671</strain>
    </source>
</reference>
<proteinExistence type="predicted"/>
<dbReference type="Pfam" id="PF13692">
    <property type="entry name" value="Glyco_trans_1_4"/>
    <property type="match status" value="1"/>
</dbReference>
<dbReference type="Gene3D" id="3.40.50.2000">
    <property type="entry name" value="Glycogen Phosphorylase B"/>
    <property type="match status" value="2"/>
</dbReference>